<accession>A0ABW4WX69</accession>
<proteinExistence type="predicted"/>
<comment type="caution">
    <text evidence="2">The sequence shown here is derived from an EMBL/GenBank/DDBJ whole genome shotgun (WGS) entry which is preliminary data.</text>
</comment>
<name>A0ABW4WX69_9BACT</name>
<keyword evidence="3" id="KW-1185">Reference proteome</keyword>
<dbReference type="RefSeq" id="WP_229960414.1">
    <property type="nucleotide sequence ID" value="NZ_JAJJWI010000008.1"/>
</dbReference>
<sequence length="96" mass="10964">MPYLKDTIKLSEPGQIYQATNKNHSLTEIDLKPQFIETKVKVRLTAWSEMLQTDIVLYGLLQLATILLVLGFSYQLYKIFYSFRKGCVFQGNALGG</sequence>
<keyword evidence="1" id="KW-0472">Membrane</keyword>
<evidence type="ECO:0000256" key="1">
    <source>
        <dbReference type="SAM" id="Phobius"/>
    </source>
</evidence>
<evidence type="ECO:0000313" key="3">
    <source>
        <dbReference type="Proteomes" id="UP001597369"/>
    </source>
</evidence>
<keyword evidence="1" id="KW-0812">Transmembrane</keyword>
<keyword evidence="1" id="KW-1133">Transmembrane helix</keyword>
<dbReference type="Proteomes" id="UP001597369">
    <property type="component" value="Unassembled WGS sequence"/>
</dbReference>
<gene>
    <name evidence="2" type="ORF">ACFSKU_06890</name>
</gene>
<protein>
    <submittedName>
        <fullName evidence="2">Uncharacterized protein</fullName>
    </submittedName>
</protein>
<feature type="transmembrane region" description="Helical" evidence="1">
    <location>
        <begin position="55"/>
        <end position="77"/>
    </location>
</feature>
<organism evidence="2 3">
    <name type="scientific">Pontibacter silvestris</name>
    <dbReference type="NCBI Taxonomy" id="2305183"/>
    <lineage>
        <taxon>Bacteria</taxon>
        <taxon>Pseudomonadati</taxon>
        <taxon>Bacteroidota</taxon>
        <taxon>Cytophagia</taxon>
        <taxon>Cytophagales</taxon>
        <taxon>Hymenobacteraceae</taxon>
        <taxon>Pontibacter</taxon>
    </lineage>
</organism>
<dbReference type="EMBL" id="JBHUHV010000022">
    <property type="protein sequence ID" value="MFD2066605.1"/>
    <property type="molecule type" value="Genomic_DNA"/>
</dbReference>
<evidence type="ECO:0000313" key="2">
    <source>
        <dbReference type="EMBL" id="MFD2066605.1"/>
    </source>
</evidence>
<reference evidence="3" key="1">
    <citation type="journal article" date="2019" name="Int. J. Syst. Evol. Microbiol.">
        <title>The Global Catalogue of Microorganisms (GCM) 10K type strain sequencing project: providing services to taxonomists for standard genome sequencing and annotation.</title>
        <authorList>
            <consortium name="The Broad Institute Genomics Platform"/>
            <consortium name="The Broad Institute Genome Sequencing Center for Infectious Disease"/>
            <person name="Wu L."/>
            <person name="Ma J."/>
        </authorList>
    </citation>
    <scope>NUCLEOTIDE SEQUENCE [LARGE SCALE GENOMIC DNA]</scope>
    <source>
        <strain evidence="3">JCM 16545</strain>
    </source>
</reference>